<feature type="modified residue" description="N6-(pyridoxal phosphate)lysine" evidence="9">
    <location>
        <position position="668"/>
    </location>
</feature>
<reference evidence="11" key="1">
    <citation type="submission" date="2021-02" db="EMBL/GenBank/DDBJ databases">
        <authorList>
            <person name="Cremers G."/>
            <person name="Picone N."/>
        </authorList>
    </citation>
    <scope>NUCLEOTIDE SEQUENCE</scope>
    <source>
        <strain evidence="11">PQ17</strain>
    </source>
</reference>
<dbReference type="PANTHER" id="PTHR11468">
    <property type="entry name" value="GLYCOGEN PHOSPHORYLASE"/>
    <property type="match status" value="1"/>
</dbReference>
<dbReference type="RefSeq" id="WP_174582031.1">
    <property type="nucleotide sequence ID" value="NZ_CAJNOB010000023.1"/>
</dbReference>
<dbReference type="Pfam" id="PF00343">
    <property type="entry name" value="Phosphorylase"/>
    <property type="match status" value="1"/>
</dbReference>
<comment type="function">
    <text evidence="8">Phosphorylase is an important allosteric enzyme in carbohydrate metabolism. Enzymes from different sources differ in their regulatory mechanisms and in their natural substrates. However, all known phosphorylases share catalytic and structural properties.</text>
</comment>
<dbReference type="EMBL" id="CAJNOB010000023">
    <property type="protein sequence ID" value="CAF0698782.1"/>
    <property type="molecule type" value="Genomic_DNA"/>
</dbReference>
<dbReference type="EC" id="2.4.1.1" evidence="10"/>
<dbReference type="InterPro" id="IPR035090">
    <property type="entry name" value="Pyridoxal_P_attach_site"/>
</dbReference>
<dbReference type="InterPro" id="IPR011833">
    <property type="entry name" value="Glycg_phsphrylas"/>
</dbReference>
<gene>
    <name evidence="11" type="primary">glgP2</name>
    <name evidence="11" type="ORF">MPNT_30017</name>
</gene>
<keyword evidence="5 10" id="KW-0808">Transferase</keyword>
<evidence type="ECO:0000256" key="9">
    <source>
        <dbReference type="PIRSR" id="PIRSR000460-1"/>
    </source>
</evidence>
<evidence type="ECO:0000313" key="12">
    <source>
        <dbReference type="Proteomes" id="UP000663859"/>
    </source>
</evidence>
<evidence type="ECO:0000256" key="10">
    <source>
        <dbReference type="RuleBase" id="RU000587"/>
    </source>
</evidence>
<accession>A0A8J2BTV5</accession>
<dbReference type="AlphaFoldDB" id="A0A8J2BTV5"/>
<keyword evidence="4 10" id="KW-0328">Glycosyltransferase</keyword>
<dbReference type="Proteomes" id="UP000663859">
    <property type="component" value="Unassembled WGS sequence"/>
</dbReference>
<dbReference type="InterPro" id="IPR000811">
    <property type="entry name" value="Glyco_trans_35"/>
</dbReference>
<comment type="cofactor">
    <cofactor evidence="2 10">
        <name>pyridoxal 5'-phosphate</name>
        <dbReference type="ChEBI" id="CHEBI:597326"/>
    </cofactor>
</comment>
<dbReference type="CDD" id="cd04300">
    <property type="entry name" value="GT35_Glycogen_Phosphorylase"/>
    <property type="match status" value="1"/>
</dbReference>
<comment type="function">
    <text evidence="10">Allosteric enzyme that catalyzes the rate-limiting step in glycogen catabolism, the phosphorolytic cleavage of glycogen to produce glucose-1-phosphate, and plays a central role in maintaining cellular and organismal glucose homeostasis.</text>
</comment>
<evidence type="ECO:0000313" key="11">
    <source>
        <dbReference type="EMBL" id="CAF0698782.1"/>
    </source>
</evidence>
<name>A0A8J2BTV5_9BACT</name>
<keyword evidence="12" id="KW-1185">Reference proteome</keyword>
<evidence type="ECO:0000256" key="8">
    <source>
        <dbReference type="ARBA" id="ARBA00025174"/>
    </source>
</evidence>
<dbReference type="SUPFAM" id="SSF53756">
    <property type="entry name" value="UDP-Glycosyltransferase/glycogen phosphorylase"/>
    <property type="match status" value="1"/>
</dbReference>
<evidence type="ECO:0000256" key="4">
    <source>
        <dbReference type="ARBA" id="ARBA00022676"/>
    </source>
</evidence>
<evidence type="ECO:0000256" key="1">
    <source>
        <dbReference type="ARBA" id="ARBA00001275"/>
    </source>
</evidence>
<dbReference type="GO" id="GO:0030170">
    <property type="term" value="F:pyridoxal phosphate binding"/>
    <property type="evidence" value="ECO:0007669"/>
    <property type="project" value="InterPro"/>
</dbReference>
<dbReference type="Gene3D" id="3.40.50.2000">
    <property type="entry name" value="Glycogen Phosphorylase B"/>
    <property type="match status" value="2"/>
</dbReference>
<dbReference type="NCBIfam" id="TIGR02093">
    <property type="entry name" value="P_ylase"/>
    <property type="match status" value="1"/>
</dbReference>
<dbReference type="PROSITE" id="PS00102">
    <property type="entry name" value="PHOSPHORYLASE"/>
    <property type="match status" value="1"/>
</dbReference>
<comment type="caution">
    <text evidence="11">The sequence shown here is derived from an EMBL/GenBank/DDBJ whole genome shotgun (WGS) entry which is preliminary data.</text>
</comment>
<organism evidence="11 12">
    <name type="scientific">Candidatus Methylacidithermus pantelleriae</name>
    <dbReference type="NCBI Taxonomy" id="2744239"/>
    <lineage>
        <taxon>Bacteria</taxon>
        <taxon>Pseudomonadati</taxon>
        <taxon>Verrucomicrobiota</taxon>
        <taxon>Methylacidiphilae</taxon>
        <taxon>Methylacidiphilales</taxon>
        <taxon>Methylacidiphilaceae</taxon>
        <taxon>Candidatus Methylacidithermus</taxon>
    </lineage>
</organism>
<evidence type="ECO:0000256" key="7">
    <source>
        <dbReference type="ARBA" id="ARBA00023277"/>
    </source>
</evidence>
<evidence type="ECO:0000256" key="6">
    <source>
        <dbReference type="ARBA" id="ARBA00022898"/>
    </source>
</evidence>
<dbReference type="GO" id="GO:0005737">
    <property type="term" value="C:cytoplasm"/>
    <property type="evidence" value="ECO:0007669"/>
    <property type="project" value="TreeGrafter"/>
</dbReference>
<keyword evidence="6 9" id="KW-0663">Pyridoxal phosphate</keyword>
<evidence type="ECO:0000256" key="2">
    <source>
        <dbReference type="ARBA" id="ARBA00001933"/>
    </source>
</evidence>
<comment type="catalytic activity">
    <reaction evidence="1 10">
        <text>[(1-&gt;4)-alpha-D-glucosyl](n) + phosphate = [(1-&gt;4)-alpha-D-glucosyl](n-1) + alpha-D-glucose 1-phosphate</text>
        <dbReference type="Rhea" id="RHEA:41732"/>
        <dbReference type="Rhea" id="RHEA-COMP:9584"/>
        <dbReference type="Rhea" id="RHEA-COMP:9586"/>
        <dbReference type="ChEBI" id="CHEBI:15444"/>
        <dbReference type="ChEBI" id="CHEBI:43474"/>
        <dbReference type="ChEBI" id="CHEBI:58601"/>
        <dbReference type="EC" id="2.4.1.1"/>
    </reaction>
</comment>
<dbReference type="PIRSF" id="PIRSF000460">
    <property type="entry name" value="Pprylas_GlgP"/>
    <property type="match status" value="1"/>
</dbReference>
<dbReference type="GO" id="GO:0005980">
    <property type="term" value="P:glycogen catabolic process"/>
    <property type="evidence" value="ECO:0007669"/>
    <property type="project" value="TreeGrafter"/>
</dbReference>
<evidence type="ECO:0000256" key="3">
    <source>
        <dbReference type="ARBA" id="ARBA00006047"/>
    </source>
</evidence>
<dbReference type="FunFam" id="3.40.50.2000:FF:000149">
    <property type="entry name" value="Glycogen phosphorylase, muscle form"/>
    <property type="match status" value="1"/>
</dbReference>
<proteinExistence type="inferred from homology"/>
<dbReference type="GO" id="GO:0008184">
    <property type="term" value="F:glycogen phosphorylase activity"/>
    <property type="evidence" value="ECO:0007669"/>
    <property type="project" value="InterPro"/>
</dbReference>
<keyword evidence="7 10" id="KW-0119">Carbohydrate metabolism</keyword>
<comment type="similarity">
    <text evidence="3 10">Belongs to the glycogen phosphorylase family.</text>
</comment>
<dbReference type="PANTHER" id="PTHR11468:SF25">
    <property type="entry name" value="MALTODEXTRIN PHOSPHORYLASE"/>
    <property type="match status" value="1"/>
</dbReference>
<sequence>MVYTPFPSIRAGRPPTPSALREAIELHLKYDLAKQPSNATLRDWWYATCLVTRDLMVERRLETFQTQEYHRARRVYYLSMEYLMGRLLLHNLACLGITEECRQALQELGLELERIAEVEREMGLGNGGLGRLASCILDSLATLDYPAVGYGILYQFGLFHQEIVQGYQVERPDEWRELGHPWEISRPELAQKVSLYGELKRSGLPTDPAQWIATTEVVGIPVDILLPGYGTQTVNFLRLWMSRSSRELDLEAFNRGGYFEAVREKTFCESISKVLYPNDKTEAGKELRLVQQYFFVACSLRDILRRFWRENTRWEDFPKKVVIHLNDTHPSLAIVELMRILVDEQELPWDRAWELVSETFSYTNHTLMPEGLEKWPVPLLQKVLPRHLEILYALNHRLMEWAEKRFPGDGDKKTTLSLIEETTPKSVRMANLAVMASRTVNGVSRLHSELLRSRFFAPFAELWPDKFTSVTNGISPRTFLLMANPRLAGLLNRAVGGEWVRDLEKLRGLEELAEDSGFQAAYLAVKEANKVELSNWLLQRGLGSVDPHSLFDVQAKRIHEYKRQHLNLLRIVALYLVLRERPQLNVPPRVFVFAGKAAPGYDVAKRIIKAIHAVAARVNSDPVVKNKLQVLFVPNYSVDVACRLIAAADLSEQISTAGTEASGTGNMKFALNGALTIGTLDGANVEIREEVGEENFFSFGHTVEELQELRRKGYQPKEWYEKDPLLRRAIDWLFSQECLGNESPQALEPLRKALFEEGDRFFVLADFRPYWERQQEVDVAFFNRRRWAKMAILNTARMGRFSSDRVAREYATRLWRLSPLACANREKR</sequence>
<evidence type="ECO:0000256" key="5">
    <source>
        <dbReference type="ARBA" id="ARBA00022679"/>
    </source>
</evidence>
<protein>
    <recommendedName>
        <fullName evidence="10">Alpha-1,4 glucan phosphorylase</fullName>
        <ecNumber evidence="10">2.4.1.1</ecNumber>
    </recommendedName>
</protein>